<gene>
    <name evidence="1" type="ORF">H8S34_06940</name>
</gene>
<comment type="caution">
    <text evidence="1">The sequence shown here is derived from an EMBL/GenBank/DDBJ whole genome shotgun (WGS) entry which is preliminary data.</text>
</comment>
<name>A0ABR7HSS3_9FIRM</name>
<evidence type="ECO:0000313" key="1">
    <source>
        <dbReference type="EMBL" id="MBC5730569.1"/>
    </source>
</evidence>
<dbReference type="RefSeq" id="WP_101691812.1">
    <property type="nucleotide sequence ID" value="NZ_JACOPR010000003.1"/>
</dbReference>
<keyword evidence="2" id="KW-1185">Reference proteome</keyword>
<accession>A0ABR7HSS3</accession>
<dbReference type="Proteomes" id="UP000660021">
    <property type="component" value="Unassembled WGS sequence"/>
</dbReference>
<evidence type="ECO:0000313" key="2">
    <source>
        <dbReference type="Proteomes" id="UP000660021"/>
    </source>
</evidence>
<organism evidence="1 2">
    <name type="scientific">Pseudoflavonifractor hominis</name>
    <dbReference type="NCBI Taxonomy" id="2763059"/>
    <lineage>
        <taxon>Bacteria</taxon>
        <taxon>Bacillati</taxon>
        <taxon>Bacillota</taxon>
        <taxon>Clostridia</taxon>
        <taxon>Eubacteriales</taxon>
        <taxon>Oscillospiraceae</taxon>
        <taxon>Pseudoflavonifractor</taxon>
    </lineage>
</organism>
<protein>
    <submittedName>
        <fullName evidence="1">Uncharacterized protein</fullName>
    </submittedName>
</protein>
<reference evidence="1 2" key="1">
    <citation type="submission" date="2020-08" db="EMBL/GenBank/DDBJ databases">
        <title>Genome public.</title>
        <authorList>
            <person name="Liu C."/>
            <person name="Sun Q."/>
        </authorList>
    </citation>
    <scope>NUCLEOTIDE SEQUENCE [LARGE SCALE GENOMIC DNA]</scope>
    <source>
        <strain evidence="1 2">New-38</strain>
    </source>
</reference>
<dbReference type="EMBL" id="JACOPR010000003">
    <property type="protein sequence ID" value="MBC5730569.1"/>
    <property type="molecule type" value="Genomic_DNA"/>
</dbReference>
<sequence>MDATFSQASVTLPLQLEGSDAVGCDLPPFSPGDGGRVLSVTLHLSGVLPDRQVAAAIALEELDGAGNPFPRGLRTLLLPPQPGPGRAEVEGPAVRFVLPAELDLNPDGPRRLVLRADAHYVERGESSLLP</sequence>
<proteinExistence type="predicted"/>